<keyword evidence="1" id="KW-0812">Transmembrane</keyword>
<keyword evidence="1" id="KW-1133">Transmembrane helix</keyword>
<name>A0A0J1HPF0_BACAN</name>
<dbReference type="PATRIC" id="fig|1392.242.peg.3070"/>
<evidence type="ECO:0000256" key="1">
    <source>
        <dbReference type="SAM" id="Phobius"/>
    </source>
</evidence>
<proteinExistence type="predicted"/>
<dbReference type="AlphaFoldDB" id="A0A0J1HPF0"/>
<sequence>MLLTSLLERFCELLFTFVSLVFIPDQRIALYCGIPFMVICCILYQVKYKKFVTFEQQRTISKGIN</sequence>
<evidence type="ECO:0000313" key="2">
    <source>
        <dbReference type="EMBL" id="KLV15609.1"/>
    </source>
</evidence>
<dbReference type="eggNOG" id="COG0833">
    <property type="taxonomic scope" value="Bacteria"/>
</dbReference>
<gene>
    <name evidence="2" type="ORF">ABW01_23485</name>
</gene>
<reference evidence="2 3" key="1">
    <citation type="submission" date="2015-05" db="EMBL/GenBank/DDBJ databases">
        <title>Whole genome sequence and identification of bacterial endophytes from Costus igneus.</title>
        <authorList>
            <person name="Lee Y.P."/>
            <person name="Gan H.M."/>
            <person name="Eng W."/>
            <person name="Wheatley M.S."/>
            <person name="Caraballo A."/>
            <person name="Polter S."/>
            <person name="Savka M.A."/>
            <person name="Hudson A.O."/>
        </authorList>
    </citation>
    <scope>NUCLEOTIDE SEQUENCE [LARGE SCALE GENOMIC DNA]</scope>
    <source>
        <strain evidence="2 3">RIT375</strain>
    </source>
</reference>
<accession>A0A0J1HPF0</accession>
<dbReference type="EMBL" id="LDPG01000021">
    <property type="protein sequence ID" value="KLV15609.1"/>
    <property type="molecule type" value="Genomic_DNA"/>
</dbReference>
<feature type="transmembrane region" description="Helical" evidence="1">
    <location>
        <begin position="28"/>
        <end position="46"/>
    </location>
</feature>
<keyword evidence="1" id="KW-0472">Membrane</keyword>
<protein>
    <submittedName>
        <fullName evidence="2">Amino acid permease</fullName>
    </submittedName>
</protein>
<organism evidence="2 3">
    <name type="scientific">Bacillus anthracis</name>
    <name type="common">anthrax bacterium</name>
    <dbReference type="NCBI Taxonomy" id="1392"/>
    <lineage>
        <taxon>Bacteria</taxon>
        <taxon>Bacillati</taxon>
        <taxon>Bacillota</taxon>
        <taxon>Bacilli</taxon>
        <taxon>Bacillales</taxon>
        <taxon>Bacillaceae</taxon>
        <taxon>Bacillus</taxon>
        <taxon>Bacillus cereus group</taxon>
    </lineage>
</organism>
<comment type="caution">
    <text evidence="2">The sequence shown here is derived from an EMBL/GenBank/DDBJ whole genome shotgun (WGS) entry which is preliminary data.</text>
</comment>
<evidence type="ECO:0000313" key="3">
    <source>
        <dbReference type="Proteomes" id="UP000035904"/>
    </source>
</evidence>
<dbReference type="Proteomes" id="UP000035904">
    <property type="component" value="Unassembled WGS sequence"/>
</dbReference>